<proteinExistence type="predicted"/>
<dbReference type="PANTHER" id="PTHR30121:SF6">
    <property type="entry name" value="SLR6007 PROTEIN"/>
    <property type="match status" value="1"/>
</dbReference>
<accession>A0A934NX93</accession>
<keyword evidence="3" id="KW-1185">Reference proteome</keyword>
<dbReference type="AlphaFoldDB" id="A0A934NX93"/>
<feature type="region of interest" description="Disordered" evidence="1">
    <location>
        <begin position="23"/>
        <end position="78"/>
    </location>
</feature>
<evidence type="ECO:0000313" key="3">
    <source>
        <dbReference type="Proteomes" id="UP000655868"/>
    </source>
</evidence>
<protein>
    <submittedName>
        <fullName evidence="2">ATP/GTP-binding protein</fullName>
    </submittedName>
</protein>
<reference evidence="2" key="1">
    <citation type="submission" date="2020-12" db="EMBL/GenBank/DDBJ databases">
        <title>Antrihabitans popcorni sp. nov. and Antrihabitans auranticaus sp. nov., isolated from a larva cave.</title>
        <authorList>
            <person name="Lee S.D."/>
            <person name="Kim I.S."/>
        </authorList>
    </citation>
    <scope>NUCLEOTIDE SEQUENCE</scope>
    <source>
        <strain evidence="2">YC3-6</strain>
    </source>
</reference>
<dbReference type="InterPro" id="IPR027417">
    <property type="entry name" value="P-loop_NTPase"/>
</dbReference>
<dbReference type="Gene3D" id="3.40.50.300">
    <property type="entry name" value="P-loop containing nucleotide triphosphate hydrolases"/>
    <property type="match status" value="1"/>
</dbReference>
<dbReference type="InterPro" id="IPR051162">
    <property type="entry name" value="T4SS_component"/>
</dbReference>
<dbReference type="SUPFAM" id="SSF52540">
    <property type="entry name" value="P-loop containing nucleoside triphosphate hydrolases"/>
    <property type="match status" value="1"/>
</dbReference>
<dbReference type="Proteomes" id="UP000655868">
    <property type="component" value="Unassembled WGS sequence"/>
</dbReference>
<evidence type="ECO:0000256" key="1">
    <source>
        <dbReference type="SAM" id="MobiDB-lite"/>
    </source>
</evidence>
<dbReference type="PANTHER" id="PTHR30121">
    <property type="entry name" value="UNCHARACTERIZED PROTEIN YJGR-RELATED"/>
    <property type="match status" value="1"/>
</dbReference>
<evidence type="ECO:0000313" key="2">
    <source>
        <dbReference type="EMBL" id="MBJ8342949.1"/>
    </source>
</evidence>
<comment type="caution">
    <text evidence="2">The sequence shown here is derived from an EMBL/GenBank/DDBJ whole genome shotgun (WGS) entry which is preliminary data.</text>
</comment>
<feature type="region of interest" description="Disordered" evidence="1">
    <location>
        <begin position="508"/>
        <end position="535"/>
    </location>
</feature>
<name>A0A934NX93_9NOCA</name>
<sequence>MTRRSRMGINLRRWFADSITHSYEPTRHRTRPPSMDPLTRGQRSRAADAKQQAREDAAALKEEIKQRDPARREPKWRRAARLGSRGLLGPGGGAMEVVDVIPTFRATTVQACGLFPFVVGDTHPMVGSPHGINLKTGGTFNYDPISATYRARLHVTPSCFLLGLPSYGKSSVARKMIAGAAGQNQIPFVFADTKGEHVKVVKDLGGKIIRLGHGRGQLNPLALGALGSIIVRLQKAGREDLARLVSKQVHSRRKRLLQGLCEIERESALGQTERNLLGAALRILDADPRFGPESLPPVIADLIDLIESAPGALIRKVLAPDEAHYNLEVKPLLQTLTALVDGDLGDVFAGQTSDPIDLIADPPPAICVDISSITSGDEKLEAAVMYACWEDGFGAIEAAHVLADAGLAPQRHFLAVLDELWRVLSAGPGMVGRIDAVTRLTRTLGTALMMITHTVKDLETLAADMDIQKAKGFIERAGALIVGALPREEMDKLDAIIPFTRADRDTVSSWSTPGAYDPDTQTRRPPPGRGSFMLKIGTERVPGTPFKTVFTPIEIERKWHETDARFSGAMAS</sequence>
<organism evidence="2 3">
    <name type="scientific">Antrihabitans stalagmiti</name>
    <dbReference type="NCBI Taxonomy" id="2799499"/>
    <lineage>
        <taxon>Bacteria</taxon>
        <taxon>Bacillati</taxon>
        <taxon>Actinomycetota</taxon>
        <taxon>Actinomycetes</taxon>
        <taxon>Mycobacteriales</taxon>
        <taxon>Nocardiaceae</taxon>
        <taxon>Antrihabitans</taxon>
    </lineage>
</organism>
<dbReference type="EMBL" id="JAEMNV010000019">
    <property type="protein sequence ID" value="MBJ8342949.1"/>
    <property type="molecule type" value="Genomic_DNA"/>
</dbReference>
<gene>
    <name evidence="2" type="ORF">JGU71_29090</name>
</gene>
<feature type="compositionally biased region" description="Basic and acidic residues" evidence="1">
    <location>
        <begin position="45"/>
        <end position="73"/>
    </location>
</feature>
<dbReference type="RefSeq" id="WP_199708644.1">
    <property type="nucleotide sequence ID" value="NZ_JAEMNV010000019.1"/>
</dbReference>